<reference evidence="3" key="2">
    <citation type="journal article" date="2016" name="Sci. Rep.">
        <title>Dictyocaulus viviparus genome, variome and transcriptome elucidate lungworm biology and support future intervention.</title>
        <authorList>
            <person name="McNulty S.N."/>
            <person name="Strube C."/>
            <person name="Rosa B.A."/>
            <person name="Martin J.C."/>
            <person name="Tyagi R."/>
            <person name="Choi Y.J."/>
            <person name="Wang Q."/>
            <person name="Hallsworth Pepin K."/>
            <person name="Zhang X."/>
            <person name="Ozersky P."/>
            <person name="Wilson R.K."/>
            <person name="Sternberg P.W."/>
            <person name="Gasser R.B."/>
            <person name="Mitreva M."/>
        </authorList>
    </citation>
    <scope>NUCLEOTIDE SEQUENCE [LARGE SCALE GENOMIC DNA]</scope>
    <source>
        <strain evidence="3">HannoverDv2000</strain>
    </source>
</reference>
<sequence length="189" mass="21397">MLIALIISQAVIHITNTFCTIQKCDINETTKLILYGFAYSLPFPLMVTISFTFRSHLFHILGKWAHSRSKQTADGSTLGKMTKHIRRAVAYSKLEMENSEMDSRNYDIQPSYSLRAILKEDAIYRVRFAMPQSVCVIEEEEENSSEALPNVINSCDDVVGQECEVTAAAARAFIESAQFLEQTIFIDKN</sequence>
<feature type="transmembrane region" description="Helical" evidence="1">
    <location>
        <begin position="33"/>
        <end position="53"/>
    </location>
</feature>
<accession>A0A0D8XWY8</accession>
<reference evidence="2 3" key="1">
    <citation type="submission" date="2013-11" db="EMBL/GenBank/DDBJ databases">
        <title>Draft genome of the bovine lungworm Dictyocaulus viviparus.</title>
        <authorList>
            <person name="Mitreva M."/>
        </authorList>
    </citation>
    <scope>NUCLEOTIDE SEQUENCE [LARGE SCALE GENOMIC DNA]</scope>
    <source>
        <strain evidence="2 3">HannoverDv2000</strain>
    </source>
</reference>
<evidence type="ECO:0000256" key="1">
    <source>
        <dbReference type="SAM" id="Phobius"/>
    </source>
</evidence>
<evidence type="ECO:0000313" key="3">
    <source>
        <dbReference type="Proteomes" id="UP000053766"/>
    </source>
</evidence>
<protein>
    <submittedName>
        <fullName evidence="2">Uncharacterized protein</fullName>
    </submittedName>
</protein>
<proteinExistence type="predicted"/>
<gene>
    <name evidence="2" type="ORF">DICVIV_07055</name>
</gene>
<organism evidence="2 3">
    <name type="scientific">Dictyocaulus viviparus</name>
    <name type="common">Bovine lungworm</name>
    <dbReference type="NCBI Taxonomy" id="29172"/>
    <lineage>
        <taxon>Eukaryota</taxon>
        <taxon>Metazoa</taxon>
        <taxon>Ecdysozoa</taxon>
        <taxon>Nematoda</taxon>
        <taxon>Chromadorea</taxon>
        <taxon>Rhabditida</taxon>
        <taxon>Rhabditina</taxon>
        <taxon>Rhabditomorpha</taxon>
        <taxon>Strongyloidea</taxon>
        <taxon>Metastrongylidae</taxon>
        <taxon>Dictyocaulus</taxon>
    </lineage>
</organism>
<keyword evidence="3" id="KW-1185">Reference proteome</keyword>
<keyword evidence="1" id="KW-0812">Transmembrane</keyword>
<dbReference type="EMBL" id="KN716331">
    <property type="protein sequence ID" value="KJH46861.1"/>
    <property type="molecule type" value="Genomic_DNA"/>
</dbReference>
<dbReference type="OrthoDB" id="5807489at2759"/>
<name>A0A0D8XWY8_DICVI</name>
<keyword evidence="1" id="KW-0472">Membrane</keyword>
<dbReference type="AlphaFoldDB" id="A0A0D8XWY8"/>
<evidence type="ECO:0000313" key="2">
    <source>
        <dbReference type="EMBL" id="KJH46861.1"/>
    </source>
</evidence>
<dbReference type="Proteomes" id="UP000053766">
    <property type="component" value="Unassembled WGS sequence"/>
</dbReference>
<keyword evidence="1" id="KW-1133">Transmembrane helix</keyword>